<protein>
    <submittedName>
        <fullName evidence="1">Uncharacterized protein</fullName>
    </submittedName>
</protein>
<proteinExistence type="predicted"/>
<dbReference type="EMBL" id="CP042433">
    <property type="protein sequence ID" value="QEC56677.1"/>
    <property type="molecule type" value="Genomic_DNA"/>
</dbReference>
<evidence type="ECO:0000313" key="2">
    <source>
        <dbReference type="Proteomes" id="UP000321204"/>
    </source>
</evidence>
<keyword evidence="2" id="KW-1185">Reference proteome</keyword>
<dbReference type="OrthoDB" id="9178337at2"/>
<accession>A0A5B8UJ29</accession>
<sequence length="759" mass="82168">MLISMQGNWTIRVKSKEASFPQRFVVAGAATGNGTYDAKAGTADVSVTGTQWSIAILNDPGTGFRLSDTRIKFPTLSGGNFVFDIESNDAGSDKDFNDLVLTCSSPASVFDYLIYGNVTLYSNGCVFNPCIRRYLVIDTYAKFLQALKMDKIREVITKLYPERIPPIHIPNPPDPPPFFTPIMINLVDEVQTPIQIADVFQRKETQTGKGAKSNAESTAAGDALANFTLANSVTASNLSTESTLSRIDKIGIGNIVDGIRLACVTEPAPNLTLNFLEYDRSVSELAGGPYTGTGDKLELGNAITDMNGNYIFRFTQTIAEALNEIFNDVASGENVLVQVRPDIIVKVTDSLHPTVTLFESTPYFNVPQIKQINFCLPAEKVRPTSLCFNGNLIGSLGNVFIGGAQNTTGSLSAAALDRNGYNNHLSASGKITVHNSQAGFGVDCACWGGLIDVKGCMYNLQRKPNDPVIRRYTIRYKKSGGTWQFVNQAYLHPKFSKRFLPLYNGDLVGPFSTPLHVDGGPLQSVPAYINIQAEVFFDGVDWEFSNLDRYMQLASSLYDGGTPGTVYFLVEGYDGSGNLVPAAKDLIALYIHNRPLDFGIGDVHFTATLESVPCGLYRMKDTELNTPLVVPFKSNDPYGFVDHYTLTLGKCPQQITVDLTAPPSIVGTVTGTLASGSNGGNTDGNNCPGYTGTIADFGTSGFVNVTLQPSASEGGWLKMTEQFAVISIGLEGAMRRTNGYNTGIEGPYLSSAQFYLEHK</sequence>
<organism evidence="1 2">
    <name type="scientific">Flavisolibacter ginsenosidimutans</name>
    <dbReference type="NCBI Taxonomy" id="661481"/>
    <lineage>
        <taxon>Bacteria</taxon>
        <taxon>Pseudomonadati</taxon>
        <taxon>Bacteroidota</taxon>
        <taxon>Chitinophagia</taxon>
        <taxon>Chitinophagales</taxon>
        <taxon>Chitinophagaceae</taxon>
        <taxon>Flavisolibacter</taxon>
    </lineage>
</organism>
<evidence type="ECO:0000313" key="1">
    <source>
        <dbReference type="EMBL" id="QEC56677.1"/>
    </source>
</evidence>
<dbReference type="Proteomes" id="UP000321204">
    <property type="component" value="Chromosome"/>
</dbReference>
<gene>
    <name evidence="1" type="ORF">FSB75_12480</name>
</gene>
<dbReference type="AlphaFoldDB" id="A0A5B8UJ29"/>
<reference evidence="1 2" key="1">
    <citation type="journal article" date="2015" name="Int. J. Syst. Evol. Microbiol.">
        <title>Flavisolibacter ginsenosidimutans sp. nov., with ginsenoside-converting activity isolated from soil used for cultivating ginseng.</title>
        <authorList>
            <person name="Zhao Y."/>
            <person name="Liu Q."/>
            <person name="Kang M.S."/>
            <person name="Jin F."/>
            <person name="Yu H."/>
            <person name="Im W.T."/>
        </authorList>
    </citation>
    <scope>NUCLEOTIDE SEQUENCE [LARGE SCALE GENOMIC DNA]</scope>
    <source>
        <strain evidence="1 2">Gsoil 636</strain>
    </source>
</reference>
<dbReference type="KEGG" id="fgg:FSB75_12480"/>
<dbReference type="RefSeq" id="WP_146787883.1">
    <property type="nucleotide sequence ID" value="NZ_BAABIO010000003.1"/>
</dbReference>
<name>A0A5B8UJ29_9BACT</name>